<dbReference type="AlphaFoldDB" id="A0A7R8UEQ0"/>
<dbReference type="Proteomes" id="UP000594454">
    <property type="component" value="Chromosome 1"/>
</dbReference>
<reference evidence="1 2" key="1">
    <citation type="submission" date="2020-11" db="EMBL/GenBank/DDBJ databases">
        <authorList>
            <person name="Wallbank WR R."/>
            <person name="Pardo Diaz C."/>
            <person name="Kozak K."/>
            <person name="Martin S."/>
            <person name="Jiggins C."/>
            <person name="Moest M."/>
            <person name="Warren A I."/>
            <person name="Generalovic N T."/>
            <person name="Byers J.R.P. K."/>
            <person name="Montejo-Kovacevich G."/>
            <person name="Yen C E."/>
        </authorList>
    </citation>
    <scope>NUCLEOTIDE SEQUENCE [LARGE SCALE GENOMIC DNA]</scope>
</reference>
<evidence type="ECO:0000313" key="2">
    <source>
        <dbReference type="Proteomes" id="UP000594454"/>
    </source>
</evidence>
<accession>A0A7R8UEQ0</accession>
<dbReference type="EMBL" id="LR899009">
    <property type="protein sequence ID" value="CAD7079347.1"/>
    <property type="molecule type" value="Genomic_DNA"/>
</dbReference>
<organism evidence="1 2">
    <name type="scientific">Hermetia illucens</name>
    <name type="common">Black soldier fly</name>
    <dbReference type="NCBI Taxonomy" id="343691"/>
    <lineage>
        <taxon>Eukaryota</taxon>
        <taxon>Metazoa</taxon>
        <taxon>Ecdysozoa</taxon>
        <taxon>Arthropoda</taxon>
        <taxon>Hexapoda</taxon>
        <taxon>Insecta</taxon>
        <taxon>Pterygota</taxon>
        <taxon>Neoptera</taxon>
        <taxon>Endopterygota</taxon>
        <taxon>Diptera</taxon>
        <taxon>Brachycera</taxon>
        <taxon>Stratiomyomorpha</taxon>
        <taxon>Stratiomyidae</taxon>
        <taxon>Hermetiinae</taxon>
        <taxon>Hermetia</taxon>
    </lineage>
</organism>
<protein>
    <submittedName>
        <fullName evidence="1">Uncharacterized protein</fullName>
    </submittedName>
</protein>
<keyword evidence="2" id="KW-1185">Reference proteome</keyword>
<gene>
    <name evidence="1" type="ORF">HERILL_LOCUS2567</name>
</gene>
<sequence>MEFTVTQSIVITKEMLEKSLEAKEELEHLVESSIPGYYVKQDRFLLKNLEILSESDIQRSKTALDRIISKLTQELCDMETEIWESSTASRHGNILFAESFPAFILGRVLISIAD</sequence>
<evidence type="ECO:0000313" key="1">
    <source>
        <dbReference type="EMBL" id="CAD7079347.1"/>
    </source>
</evidence>
<name>A0A7R8UEQ0_HERIL</name>
<proteinExistence type="predicted"/>
<dbReference type="InParanoid" id="A0A7R8UEQ0"/>